<dbReference type="Proteomes" id="UP001222325">
    <property type="component" value="Unassembled WGS sequence"/>
</dbReference>
<accession>A0AAD6U4G5</accession>
<dbReference type="InterPro" id="IPR000086">
    <property type="entry name" value="NUDIX_hydrolase_dom"/>
</dbReference>
<evidence type="ECO:0000313" key="4">
    <source>
        <dbReference type="Proteomes" id="UP001222325"/>
    </source>
</evidence>
<dbReference type="PROSITE" id="PS51462">
    <property type="entry name" value="NUDIX"/>
    <property type="match status" value="1"/>
</dbReference>
<dbReference type="CDD" id="cd03426">
    <property type="entry name" value="NUDIX_CoAse_Nudt7"/>
    <property type="match status" value="1"/>
</dbReference>
<feature type="domain" description="Nudix hydrolase" evidence="2">
    <location>
        <begin position="60"/>
        <end position="190"/>
    </location>
</feature>
<dbReference type="AlphaFoldDB" id="A0AAD6U4G5"/>
<feature type="compositionally biased region" description="Basic residues" evidence="1">
    <location>
        <begin position="310"/>
        <end position="320"/>
    </location>
</feature>
<gene>
    <name evidence="3" type="ORF">B0H15DRAFT_989130</name>
</gene>
<reference evidence="3" key="1">
    <citation type="submission" date="2023-03" db="EMBL/GenBank/DDBJ databases">
        <title>Massive genome expansion in bonnet fungi (Mycena s.s.) driven by repeated elements and novel gene families across ecological guilds.</title>
        <authorList>
            <consortium name="Lawrence Berkeley National Laboratory"/>
            <person name="Harder C.B."/>
            <person name="Miyauchi S."/>
            <person name="Viragh M."/>
            <person name="Kuo A."/>
            <person name="Thoen E."/>
            <person name="Andreopoulos B."/>
            <person name="Lu D."/>
            <person name="Skrede I."/>
            <person name="Drula E."/>
            <person name="Henrissat B."/>
            <person name="Morin E."/>
            <person name="Kohler A."/>
            <person name="Barry K."/>
            <person name="LaButti K."/>
            <person name="Morin E."/>
            <person name="Salamov A."/>
            <person name="Lipzen A."/>
            <person name="Mereny Z."/>
            <person name="Hegedus B."/>
            <person name="Baldrian P."/>
            <person name="Stursova M."/>
            <person name="Weitz H."/>
            <person name="Taylor A."/>
            <person name="Grigoriev I.V."/>
            <person name="Nagy L.G."/>
            <person name="Martin F."/>
            <person name="Kauserud H."/>
        </authorList>
    </citation>
    <scope>NUCLEOTIDE SEQUENCE</scope>
    <source>
        <strain evidence="3">CBHHK173m</strain>
    </source>
</reference>
<name>A0AAD6U4G5_9AGAR</name>
<proteinExistence type="predicted"/>
<dbReference type="Gene3D" id="3.90.79.10">
    <property type="entry name" value="Nucleoside Triphosphate Pyrophosphohydrolase"/>
    <property type="match status" value="1"/>
</dbReference>
<feature type="region of interest" description="Disordered" evidence="1">
    <location>
        <begin position="297"/>
        <end position="320"/>
    </location>
</feature>
<evidence type="ECO:0000256" key="1">
    <source>
        <dbReference type="SAM" id="MobiDB-lite"/>
    </source>
</evidence>
<dbReference type="InterPro" id="IPR015797">
    <property type="entry name" value="NUDIX_hydrolase-like_dom_sf"/>
</dbReference>
<feature type="compositionally biased region" description="Basic and acidic residues" evidence="1">
    <location>
        <begin position="297"/>
        <end position="309"/>
    </location>
</feature>
<comment type="caution">
    <text evidence="3">The sequence shown here is derived from an EMBL/GenBank/DDBJ whole genome shotgun (WGS) entry which is preliminary data.</text>
</comment>
<organism evidence="3 4">
    <name type="scientific">Mycena belliarum</name>
    <dbReference type="NCBI Taxonomy" id="1033014"/>
    <lineage>
        <taxon>Eukaryota</taxon>
        <taxon>Fungi</taxon>
        <taxon>Dikarya</taxon>
        <taxon>Basidiomycota</taxon>
        <taxon>Agaricomycotina</taxon>
        <taxon>Agaricomycetes</taxon>
        <taxon>Agaricomycetidae</taxon>
        <taxon>Agaricales</taxon>
        <taxon>Marasmiineae</taxon>
        <taxon>Mycenaceae</taxon>
        <taxon>Mycena</taxon>
    </lineage>
</organism>
<evidence type="ECO:0000259" key="2">
    <source>
        <dbReference type="PROSITE" id="PS51462"/>
    </source>
</evidence>
<evidence type="ECO:0000313" key="3">
    <source>
        <dbReference type="EMBL" id="KAJ7084517.1"/>
    </source>
</evidence>
<dbReference type="PANTHER" id="PTHR12992:SF45">
    <property type="entry name" value="NUDIX HYDROLASE DOMAIN-CONTAINING PROTEIN"/>
    <property type="match status" value="1"/>
</dbReference>
<dbReference type="InterPro" id="IPR045121">
    <property type="entry name" value="CoAse"/>
</dbReference>
<dbReference type="GO" id="GO:0010945">
    <property type="term" value="F:coenzyme A diphosphatase activity"/>
    <property type="evidence" value="ECO:0007669"/>
    <property type="project" value="InterPro"/>
</dbReference>
<dbReference type="PANTHER" id="PTHR12992">
    <property type="entry name" value="NUDIX HYDROLASE"/>
    <property type="match status" value="1"/>
</dbReference>
<dbReference type="EMBL" id="JARJCN010000037">
    <property type="protein sequence ID" value="KAJ7084517.1"/>
    <property type="molecule type" value="Genomic_DNA"/>
</dbReference>
<dbReference type="SUPFAM" id="SSF55811">
    <property type="entry name" value="Nudix"/>
    <property type="match status" value="1"/>
</dbReference>
<dbReference type="GO" id="GO:0015938">
    <property type="term" value="P:coenzyme A catabolic process"/>
    <property type="evidence" value="ECO:0007669"/>
    <property type="project" value="TreeGrafter"/>
</dbReference>
<protein>
    <recommendedName>
        <fullName evidence="2">Nudix hydrolase domain-containing protein</fullName>
    </recommendedName>
</protein>
<keyword evidence="4" id="KW-1185">Reference proteome</keyword>
<sequence length="320" mass="34890">MPDTAPKPPRLLRYHYHRPRPTKLGAARLPPLTLTAESRRCIRNLAAHRAARPAFPHPRARSAAVLVALFAGRGGDLYVLLNRRSAGLRSYAGDTALPGGKVDPGDRTLEDTAIGLPRNKLKVPLLCVLEPFLASNHLIVTPVVVLILDNTIRPMLNAAEVASLFSHPLASFLSSSPPFPTEAELIEVPYHTTSDGTYPGPNGARIPARAHRFLTGREAGGIKPVFGLTAAILIHAAAIAYARAPDFEVAPPGAQTRAERIAWAVLSDPDFRRAYEAEGLFMNWVTVARLAGVRHGGAVEEHQNEDKDGRRRRRRAWSKL</sequence>